<dbReference type="Proteomes" id="UP000559404">
    <property type="component" value="Unassembled WGS sequence"/>
</dbReference>
<dbReference type="AlphaFoldDB" id="A0A838XT53"/>
<proteinExistence type="predicted"/>
<dbReference type="EMBL" id="JACEON010000001">
    <property type="protein sequence ID" value="MBA4610254.1"/>
    <property type="molecule type" value="Genomic_DNA"/>
</dbReference>
<accession>A0A838XT53</accession>
<feature type="domain" description="CN hydrolase" evidence="1">
    <location>
        <begin position="6"/>
        <end position="271"/>
    </location>
</feature>
<dbReference type="SUPFAM" id="SSF56317">
    <property type="entry name" value="Carbon-nitrogen hydrolase"/>
    <property type="match status" value="1"/>
</dbReference>
<reference evidence="2 3" key="2">
    <citation type="submission" date="2020-08" db="EMBL/GenBank/DDBJ databases">
        <title>Stappia taiwanensis sp. nov., isolated from a coastal thermal spring.</title>
        <authorList>
            <person name="Kampfer P."/>
        </authorList>
    </citation>
    <scope>NUCLEOTIDE SEQUENCE [LARGE SCALE GENOMIC DNA]</scope>
    <source>
        <strain evidence="2 3">DSM 23284</strain>
    </source>
</reference>
<dbReference type="PANTHER" id="PTHR23088">
    <property type="entry name" value="NITRILASE-RELATED"/>
    <property type="match status" value="1"/>
</dbReference>
<dbReference type="RefSeq" id="WP_181758438.1">
    <property type="nucleotide sequence ID" value="NZ_BMCR01000001.1"/>
</dbReference>
<dbReference type="Gene3D" id="3.60.110.10">
    <property type="entry name" value="Carbon-nitrogen hydrolase"/>
    <property type="match status" value="1"/>
</dbReference>
<protein>
    <submittedName>
        <fullName evidence="2">Nitrilase</fullName>
    </submittedName>
</protein>
<sequence length="299" mass="31493">MSTNSYSIALCALNLGQGGKTAGDFVAAIARHMGRAREAGARLLVLPEYISECFLAWRPEGLSPDGEIAWMAGEADRILPQLRELVTRTGVSLVAGSMPHAAGEGRFTNRATAFLHDGRTIHHDKLALTPDEQDRDTWDLYPGDAVTLFELDGIRMAMLICLDVEMPALSCLMAAEAPELLLVPSMTSSLAGYSRVFGCAKARAVELMGAVAVCGTVGSTPGTTQNEETVSGAALYLPCEPGLGYDGIGAALPPVDGKGGEEPFLVVDVPIGEIRALRAGGAEVWPGNWRADGVALRKA</sequence>
<name>A0A838XT53_9HYPH</name>
<evidence type="ECO:0000259" key="1">
    <source>
        <dbReference type="PROSITE" id="PS50263"/>
    </source>
</evidence>
<comment type="caution">
    <text evidence="2">The sequence shown here is derived from an EMBL/GenBank/DDBJ whole genome shotgun (WGS) entry which is preliminary data.</text>
</comment>
<gene>
    <name evidence="2" type="ORF">H1W37_01215</name>
</gene>
<dbReference type="PROSITE" id="PS50263">
    <property type="entry name" value="CN_HYDROLASE"/>
    <property type="match status" value="1"/>
</dbReference>
<dbReference type="InterPro" id="IPR003010">
    <property type="entry name" value="C-N_Hydrolase"/>
</dbReference>
<keyword evidence="3" id="KW-1185">Reference proteome</keyword>
<dbReference type="Pfam" id="PF00795">
    <property type="entry name" value="CN_hydrolase"/>
    <property type="match status" value="1"/>
</dbReference>
<organism evidence="2 3">
    <name type="scientific">Stappia taiwanensis</name>
    <dbReference type="NCBI Taxonomy" id="992267"/>
    <lineage>
        <taxon>Bacteria</taxon>
        <taxon>Pseudomonadati</taxon>
        <taxon>Pseudomonadota</taxon>
        <taxon>Alphaproteobacteria</taxon>
        <taxon>Hyphomicrobiales</taxon>
        <taxon>Stappiaceae</taxon>
        <taxon>Stappia</taxon>
    </lineage>
</organism>
<dbReference type="InterPro" id="IPR036526">
    <property type="entry name" value="C-N_Hydrolase_sf"/>
</dbReference>
<reference evidence="2 3" key="1">
    <citation type="submission" date="2020-07" db="EMBL/GenBank/DDBJ databases">
        <authorList>
            <person name="Li M."/>
        </authorList>
    </citation>
    <scope>NUCLEOTIDE SEQUENCE [LARGE SCALE GENOMIC DNA]</scope>
    <source>
        <strain evidence="2 3">DSM 23284</strain>
    </source>
</reference>
<evidence type="ECO:0000313" key="2">
    <source>
        <dbReference type="EMBL" id="MBA4610254.1"/>
    </source>
</evidence>
<dbReference type="PANTHER" id="PTHR23088:SF50">
    <property type="entry name" value="HYDROLASE YHCX"/>
    <property type="match status" value="1"/>
</dbReference>
<evidence type="ECO:0000313" key="3">
    <source>
        <dbReference type="Proteomes" id="UP000559404"/>
    </source>
</evidence>